<reference evidence="2" key="1">
    <citation type="submission" date="2022-03" db="EMBL/GenBank/DDBJ databases">
        <authorList>
            <person name="Woo C.Y."/>
        </authorList>
    </citation>
    <scope>NUCLEOTIDE SEQUENCE</scope>
    <source>
        <strain evidence="2">CYS-02</strain>
    </source>
</reference>
<keyword evidence="1" id="KW-0812">Transmembrane</keyword>
<comment type="caution">
    <text evidence="2">The sequence shown here is derived from an EMBL/GenBank/DDBJ whole genome shotgun (WGS) entry which is preliminary data.</text>
</comment>
<keyword evidence="3" id="KW-1185">Reference proteome</keyword>
<sequence>MNEPALKRGLVVSLVVNLFLVCSIAGGAWRWWASERAATAAAMAAQPRGLRFAADELSADQRRAFRVGLRDARRDAAPSLQAARDGRQEVLRLLGAPELDRAAVADALARTREADKALRARVETSVVDFAATLSPEDRQKLVSGLTRRSTLGLLPPAQPKP</sequence>
<dbReference type="Proteomes" id="UP001139447">
    <property type="component" value="Unassembled WGS sequence"/>
</dbReference>
<evidence type="ECO:0000313" key="3">
    <source>
        <dbReference type="Proteomes" id="UP001139447"/>
    </source>
</evidence>
<name>A0A9X1VWH9_9BURK</name>
<keyword evidence="1" id="KW-1133">Transmembrane helix</keyword>
<dbReference type="RefSeq" id="WP_243307145.1">
    <property type="nucleotide sequence ID" value="NZ_JALGBI010000001.1"/>
</dbReference>
<dbReference type="Gene3D" id="1.20.120.1490">
    <property type="match status" value="1"/>
</dbReference>
<accession>A0A9X1VWH9</accession>
<dbReference type="InterPro" id="IPR025961">
    <property type="entry name" value="Metal_resist"/>
</dbReference>
<dbReference type="EMBL" id="JALGBI010000001">
    <property type="protein sequence ID" value="MCJ0764488.1"/>
    <property type="molecule type" value="Genomic_DNA"/>
</dbReference>
<evidence type="ECO:0000313" key="2">
    <source>
        <dbReference type="EMBL" id="MCJ0764488.1"/>
    </source>
</evidence>
<evidence type="ECO:0000256" key="1">
    <source>
        <dbReference type="SAM" id="Phobius"/>
    </source>
</evidence>
<gene>
    <name evidence="2" type="ORF">MMF98_14820</name>
</gene>
<proteinExistence type="predicted"/>
<protein>
    <submittedName>
        <fullName evidence="2">Periplasmic heavy metal sensor</fullName>
    </submittedName>
</protein>
<keyword evidence="1" id="KW-0472">Membrane</keyword>
<dbReference type="Pfam" id="PF13801">
    <property type="entry name" value="Metal_resist"/>
    <property type="match status" value="1"/>
</dbReference>
<dbReference type="AlphaFoldDB" id="A0A9X1VWH9"/>
<organism evidence="2 3">
    <name type="scientific">Variovorax terrae</name>
    <dbReference type="NCBI Taxonomy" id="2923278"/>
    <lineage>
        <taxon>Bacteria</taxon>
        <taxon>Pseudomonadati</taxon>
        <taxon>Pseudomonadota</taxon>
        <taxon>Betaproteobacteria</taxon>
        <taxon>Burkholderiales</taxon>
        <taxon>Comamonadaceae</taxon>
        <taxon>Variovorax</taxon>
    </lineage>
</organism>
<feature type="transmembrane region" description="Helical" evidence="1">
    <location>
        <begin position="12"/>
        <end position="32"/>
    </location>
</feature>